<dbReference type="Proteomes" id="UP000028038">
    <property type="component" value="Unassembled WGS sequence"/>
</dbReference>
<organism evidence="1 2">
    <name type="scientific">Escherichia coli 2-460-02_S1_C1</name>
    <dbReference type="NCBI Taxonomy" id="1444044"/>
    <lineage>
        <taxon>Bacteria</taxon>
        <taxon>Pseudomonadati</taxon>
        <taxon>Pseudomonadota</taxon>
        <taxon>Gammaproteobacteria</taxon>
        <taxon>Enterobacterales</taxon>
        <taxon>Enterobacteriaceae</taxon>
        <taxon>Escherichia</taxon>
    </lineage>
</organism>
<name>A0A836N784_ECOLX</name>
<dbReference type="EMBL" id="JOSS01000150">
    <property type="protein sequence ID" value="KEO21262.1"/>
    <property type="molecule type" value="Genomic_DNA"/>
</dbReference>
<evidence type="ECO:0000313" key="2">
    <source>
        <dbReference type="Proteomes" id="UP000028038"/>
    </source>
</evidence>
<sequence>MKAHLTKFLITERHNVLLLYSCISLTKAAFREVKLQL</sequence>
<gene>
    <name evidence="1" type="ORF">AB05_5560</name>
</gene>
<proteinExistence type="predicted"/>
<dbReference type="AlphaFoldDB" id="A0A836N784"/>
<evidence type="ECO:0000313" key="1">
    <source>
        <dbReference type="EMBL" id="KEO21262.1"/>
    </source>
</evidence>
<comment type="caution">
    <text evidence="1">The sequence shown here is derived from an EMBL/GenBank/DDBJ whole genome shotgun (WGS) entry which is preliminary data.</text>
</comment>
<accession>A0A836N784</accession>
<reference evidence="1 2" key="1">
    <citation type="submission" date="2014-06" db="EMBL/GenBank/DDBJ databases">
        <title>Genetic Variability of E. coli after antibiotic treatment.</title>
        <authorList>
            <person name="Silbergeld E."/>
            <person name="Coles C."/>
            <person name="Seidman J.C."/>
            <person name="You Y."/>
            <person name="George J."/>
            <person name="Nadendla S."/>
            <person name="Daugherty S.C."/>
            <person name="Nagaraj S."/>
            <person name="Ott S."/>
            <person name="Klega K."/>
            <person name="Rasko D."/>
        </authorList>
    </citation>
    <scope>NUCLEOTIDE SEQUENCE [LARGE SCALE GENOMIC DNA]</scope>
    <source>
        <strain evidence="1 2">2-460-02_S1_C1</strain>
    </source>
</reference>
<protein>
    <submittedName>
        <fullName evidence="1">Uncharacterized protein</fullName>
    </submittedName>
</protein>